<dbReference type="InterPro" id="IPR036291">
    <property type="entry name" value="NAD(P)-bd_dom_sf"/>
</dbReference>
<dbReference type="InterPro" id="IPR051468">
    <property type="entry name" value="Fungal_SecMetab_SDRs"/>
</dbReference>
<reference evidence="1 2" key="1">
    <citation type="submission" date="2023-03" db="EMBL/GenBank/DDBJ databases">
        <title>Novosphingobium cyanobacteriorum sp. nov., isolated from a eutrophic reservoir during the Microcystis bloom period.</title>
        <authorList>
            <person name="Kang M."/>
            <person name="Le V."/>
            <person name="Ko S.-R."/>
            <person name="Lee S.-A."/>
            <person name="Ahn C.-Y."/>
        </authorList>
    </citation>
    <scope>NUCLEOTIDE SEQUENCE [LARGE SCALE GENOMIC DNA]</scope>
    <source>
        <strain evidence="1 2">HBC54</strain>
    </source>
</reference>
<sequence>MEAAAVMRCAVFGASGGIGAALVQALAARGDVAEVHAGSRSGTAPVHVKVRPFAFDLADEASIAAACAAIGAPLDMVLVATGRLTRADGTGPEKSYRAVTAEGLAELFAINAIGPALIAKHALPLLPRDRRAVFAALSARVGSISDNRLGGWHAYRAAKAALNMLVRNLAIELSRSHPQAIAVALHPGTVDTGLSAPFQRGVAEGKLFTPDYAAGRLLAVLDGLFPAQSGRLYAWDGAEISF</sequence>
<dbReference type="RefSeq" id="WP_277275278.1">
    <property type="nucleotide sequence ID" value="NZ_JAROCY010000002.1"/>
</dbReference>
<accession>A0ABT6CFL8</accession>
<evidence type="ECO:0000313" key="2">
    <source>
        <dbReference type="Proteomes" id="UP001222770"/>
    </source>
</evidence>
<dbReference type="EMBL" id="JAROCY010000002">
    <property type="protein sequence ID" value="MDF8332118.1"/>
    <property type="molecule type" value="Genomic_DNA"/>
</dbReference>
<dbReference type="InterPro" id="IPR002347">
    <property type="entry name" value="SDR_fam"/>
</dbReference>
<dbReference type="Pfam" id="PF00106">
    <property type="entry name" value="adh_short"/>
    <property type="match status" value="1"/>
</dbReference>
<protein>
    <submittedName>
        <fullName evidence="1">SDR family NAD(P)-dependent oxidoreductase</fullName>
    </submittedName>
</protein>
<dbReference type="PRINTS" id="PR00081">
    <property type="entry name" value="GDHRDH"/>
</dbReference>
<name>A0ABT6CFL8_9SPHN</name>
<gene>
    <name evidence="1" type="ORF">POM99_02790</name>
</gene>
<dbReference type="PANTHER" id="PTHR43544:SF12">
    <property type="entry name" value="NAD(P)-BINDING ROSSMANN-FOLD SUPERFAMILY PROTEIN"/>
    <property type="match status" value="1"/>
</dbReference>
<organism evidence="1 2">
    <name type="scientific">Novosphingobium cyanobacteriorum</name>
    <dbReference type="NCBI Taxonomy" id="3024215"/>
    <lineage>
        <taxon>Bacteria</taxon>
        <taxon>Pseudomonadati</taxon>
        <taxon>Pseudomonadota</taxon>
        <taxon>Alphaproteobacteria</taxon>
        <taxon>Sphingomonadales</taxon>
        <taxon>Sphingomonadaceae</taxon>
        <taxon>Novosphingobium</taxon>
    </lineage>
</organism>
<dbReference type="Gene3D" id="3.40.50.720">
    <property type="entry name" value="NAD(P)-binding Rossmann-like Domain"/>
    <property type="match status" value="1"/>
</dbReference>
<evidence type="ECO:0000313" key="1">
    <source>
        <dbReference type="EMBL" id="MDF8332118.1"/>
    </source>
</evidence>
<dbReference type="PANTHER" id="PTHR43544">
    <property type="entry name" value="SHORT-CHAIN DEHYDROGENASE/REDUCTASE"/>
    <property type="match status" value="1"/>
</dbReference>
<comment type="caution">
    <text evidence="1">The sequence shown here is derived from an EMBL/GenBank/DDBJ whole genome shotgun (WGS) entry which is preliminary data.</text>
</comment>
<dbReference type="SUPFAM" id="SSF51735">
    <property type="entry name" value="NAD(P)-binding Rossmann-fold domains"/>
    <property type="match status" value="1"/>
</dbReference>
<dbReference type="Proteomes" id="UP001222770">
    <property type="component" value="Unassembled WGS sequence"/>
</dbReference>
<keyword evidence="2" id="KW-1185">Reference proteome</keyword>
<proteinExistence type="predicted"/>